<name>A0A8S3EK05_9BILA</name>
<protein>
    <submittedName>
        <fullName evidence="1">Uncharacterized protein</fullName>
    </submittedName>
</protein>
<evidence type="ECO:0000313" key="1">
    <source>
        <dbReference type="EMBL" id="CAF5058081.1"/>
    </source>
</evidence>
<comment type="caution">
    <text evidence="1">The sequence shown here is derived from an EMBL/GenBank/DDBJ whole genome shotgun (WGS) entry which is preliminary data.</text>
</comment>
<feature type="non-terminal residue" evidence="1">
    <location>
        <position position="181"/>
    </location>
</feature>
<evidence type="ECO:0000313" key="2">
    <source>
        <dbReference type="Proteomes" id="UP000681967"/>
    </source>
</evidence>
<gene>
    <name evidence="1" type="ORF">BYL167_LOCUS58911</name>
</gene>
<sequence>KALLLLNEDSFKQRSSRSGDILHKALQQHTALIKSLTCQVFPYQFWGNFGLFPPSSLHHLDIPFPPPPPPVPVPYMHPNVNYMFDRCENKHETNFTKLQQPTRTRQVSNSSSSSISKSFEQNNVYAPMPSMKQEHIDRQDLNVKQCENVSCQSVTSSAPFVSEQVHEANSIKFHSQLVSKL</sequence>
<reference evidence="1" key="1">
    <citation type="submission" date="2021-02" db="EMBL/GenBank/DDBJ databases">
        <authorList>
            <person name="Nowell W R."/>
        </authorList>
    </citation>
    <scope>NUCLEOTIDE SEQUENCE</scope>
</reference>
<accession>A0A8S3EK05</accession>
<dbReference type="AlphaFoldDB" id="A0A8S3EK05"/>
<organism evidence="1 2">
    <name type="scientific">Rotaria magnacalcarata</name>
    <dbReference type="NCBI Taxonomy" id="392030"/>
    <lineage>
        <taxon>Eukaryota</taxon>
        <taxon>Metazoa</taxon>
        <taxon>Spiralia</taxon>
        <taxon>Gnathifera</taxon>
        <taxon>Rotifera</taxon>
        <taxon>Eurotatoria</taxon>
        <taxon>Bdelloidea</taxon>
        <taxon>Philodinida</taxon>
        <taxon>Philodinidae</taxon>
        <taxon>Rotaria</taxon>
    </lineage>
</organism>
<dbReference type="Proteomes" id="UP000681967">
    <property type="component" value="Unassembled WGS sequence"/>
</dbReference>
<proteinExistence type="predicted"/>
<feature type="non-terminal residue" evidence="1">
    <location>
        <position position="1"/>
    </location>
</feature>
<dbReference type="EMBL" id="CAJOBH010227620">
    <property type="protein sequence ID" value="CAF5058081.1"/>
    <property type="molecule type" value="Genomic_DNA"/>
</dbReference>